<dbReference type="EMBL" id="JANAWD010000084">
    <property type="protein sequence ID" value="KAJ3487737.1"/>
    <property type="molecule type" value="Genomic_DNA"/>
</dbReference>
<dbReference type="GO" id="GO:0004674">
    <property type="term" value="F:protein serine/threonine kinase activity"/>
    <property type="evidence" value="ECO:0007669"/>
    <property type="project" value="TreeGrafter"/>
</dbReference>
<dbReference type="Proteomes" id="UP001212997">
    <property type="component" value="Unassembled WGS sequence"/>
</dbReference>
<dbReference type="PIRSF" id="PIRSF000654">
    <property type="entry name" value="Integrin-linked_kinase"/>
    <property type="match status" value="1"/>
</dbReference>
<gene>
    <name evidence="2" type="ORF">NLI96_g3325</name>
</gene>
<dbReference type="Gene3D" id="3.30.200.20">
    <property type="entry name" value="Phosphorylase Kinase, domain 1"/>
    <property type="match status" value="1"/>
</dbReference>
<proteinExistence type="predicted"/>
<dbReference type="InterPro" id="IPR008271">
    <property type="entry name" value="Ser/Thr_kinase_AS"/>
</dbReference>
<dbReference type="SUPFAM" id="SSF56112">
    <property type="entry name" value="Protein kinase-like (PK-like)"/>
    <property type="match status" value="1"/>
</dbReference>
<keyword evidence="3" id="KW-1185">Reference proteome</keyword>
<dbReference type="InterPro" id="IPR001245">
    <property type="entry name" value="Ser-Thr/Tyr_kinase_cat_dom"/>
</dbReference>
<evidence type="ECO:0000313" key="3">
    <source>
        <dbReference type="Proteomes" id="UP001212997"/>
    </source>
</evidence>
<sequence length="317" mass="35128">MASSISSGTPSELTPSPIDSLTLLNPLVCGGNSHMWKASYKGEEVCAKVLYLTGNTSRREASNRTALGELKVCASLHHKNILPFYGYVFHENCALILLSPLQRSGCATEFLPAHPDVDRLRLVMSILELRDPWSCSRCQQVSEIADGVAYLHSRRIIHGDIKGRNVLVSYEDGHVRPLICDFGSSRELDSTDSTTIVRGTLPWMAPELLRMSKSSSKITIKSDVWAWAMTVYELLTDSRPFHDTGFVGPLLVLHIASGKLPKYPGSPASERGLGPELWDLLQRCWRFLPEDRPSSDDVTRVILELCDPFAQESTSAT</sequence>
<name>A0AAD5YJ64_9APHY</name>
<dbReference type="PANTHER" id="PTHR44329:SF214">
    <property type="entry name" value="PROTEIN KINASE DOMAIN-CONTAINING PROTEIN"/>
    <property type="match status" value="1"/>
</dbReference>
<dbReference type="PANTHER" id="PTHR44329">
    <property type="entry name" value="SERINE/THREONINE-PROTEIN KINASE TNNI3K-RELATED"/>
    <property type="match status" value="1"/>
</dbReference>
<organism evidence="2 3">
    <name type="scientific">Meripilus lineatus</name>
    <dbReference type="NCBI Taxonomy" id="2056292"/>
    <lineage>
        <taxon>Eukaryota</taxon>
        <taxon>Fungi</taxon>
        <taxon>Dikarya</taxon>
        <taxon>Basidiomycota</taxon>
        <taxon>Agaricomycotina</taxon>
        <taxon>Agaricomycetes</taxon>
        <taxon>Polyporales</taxon>
        <taxon>Meripilaceae</taxon>
        <taxon>Meripilus</taxon>
    </lineage>
</organism>
<dbReference type="Pfam" id="PF07714">
    <property type="entry name" value="PK_Tyr_Ser-Thr"/>
    <property type="match status" value="1"/>
</dbReference>
<evidence type="ECO:0000313" key="2">
    <source>
        <dbReference type="EMBL" id="KAJ3487737.1"/>
    </source>
</evidence>
<dbReference type="SMART" id="SM00220">
    <property type="entry name" value="S_TKc"/>
    <property type="match status" value="1"/>
</dbReference>
<feature type="domain" description="Protein kinase" evidence="1">
    <location>
        <begin position="21"/>
        <end position="310"/>
    </location>
</feature>
<dbReference type="PROSITE" id="PS50011">
    <property type="entry name" value="PROTEIN_KINASE_DOM"/>
    <property type="match status" value="1"/>
</dbReference>
<dbReference type="Gene3D" id="1.10.510.10">
    <property type="entry name" value="Transferase(Phosphotransferase) domain 1"/>
    <property type="match status" value="1"/>
</dbReference>
<accession>A0AAD5YJ64</accession>
<dbReference type="InterPro" id="IPR000719">
    <property type="entry name" value="Prot_kinase_dom"/>
</dbReference>
<dbReference type="InterPro" id="IPR051681">
    <property type="entry name" value="Ser/Thr_Kinases-Pseudokinases"/>
</dbReference>
<comment type="caution">
    <text evidence="2">The sequence shown here is derived from an EMBL/GenBank/DDBJ whole genome shotgun (WGS) entry which is preliminary data.</text>
</comment>
<dbReference type="AlphaFoldDB" id="A0AAD5YJ64"/>
<dbReference type="InterPro" id="IPR011009">
    <property type="entry name" value="Kinase-like_dom_sf"/>
</dbReference>
<dbReference type="PROSITE" id="PS00108">
    <property type="entry name" value="PROTEIN_KINASE_ST"/>
    <property type="match status" value="1"/>
</dbReference>
<dbReference type="GO" id="GO:0005524">
    <property type="term" value="F:ATP binding"/>
    <property type="evidence" value="ECO:0007669"/>
    <property type="project" value="InterPro"/>
</dbReference>
<evidence type="ECO:0000259" key="1">
    <source>
        <dbReference type="PROSITE" id="PS50011"/>
    </source>
</evidence>
<protein>
    <recommendedName>
        <fullName evidence="1">Protein kinase domain-containing protein</fullName>
    </recommendedName>
</protein>
<reference evidence="2" key="1">
    <citation type="submission" date="2022-07" db="EMBL/GenBank/DDBJ databases">
        <title>Genome Sequence of Physisporinus lineatus.</title>
        <authorList>
            <person name="Buettner E."/>
        </authorList>
    </citation>
    <scope>NUCLEOTIDE SEQUENCE</scope>
    <source>
        <strain evidence="2">VT162</strain>
    </source>
</reference>